<dbReference type="InterPro" id="IPR036388">
    <property type="entry name" value="WH-like_DNA-bd_sf"/>
</dbReference>
<sequence length="314" mass="36091">MRSIEQQLSRLDLNLLVSLSTLLKERNVSRAAEKLYLSQPAMSRALKKLRIMFDDPLFHRETSGLRPTVKAQELEIELAQLLNSIRDFIEGDEFKPKNCTKTFNISIPSLMSYPLLLPLINELENLAPKVVIAQHSSSNTTGKELENGTLDFSIHVHNINEDSFSSTFLGQVYPVIIARKGHPLTKLKDIKIEDCLQYKFVDVVYDNPNEKPLQNPAKRFLEEHNLQLRIAMKSGQLSFLTEVMKNSDHLLISNHFLLQSADLKKDFTHVYTMYESMYAVNVYLIDHQRTHNNKAHLWFKQVLINSLKATILSS</sequence>
<comment type="similarity">
    <text evidence="1">Belongs to the LysR transcriptional regulatory family.</text>
</comment>
<dbReference type="Pfam" id="PF03466">
    <property type="entry name" value="LysR_substrate"/>
    <property type="match status" value="1"/>
</dbReference>
<dbReference type="PANTHER" id="PTHR30118:SF15">
    <property type="entry name" value="TRANSCRIPTIONAL REGULATORY PROTEIN"/>
    <property type="match status" value="1"/>
</dbReference>
<keyword evidence="3" id="KW-0238">DNA-binding</keyword>
<dbReference type="InterPro" id="IPR005119">
    <property type="entry name" value="LysR_subst-bd"/>
</dbReference>
<evidence type="ECO:0000259" key="5">
    <source>
        <dbReference type="PROSITE" id="PS50931"/>
    </source>
</evidence>
<dbReference type="PRINTS" id="PR00039">
    <property type="entry name" value="HTHLYSR"/>
</dbReference>
<keyword evidence="4" id="KW-0804">Transcription</keyword>
<dbReference type="SUPFAM" id="SSF46785">
    <property type="entry name" value="Winged helix' DNA-binding domain"/>
    <property type="match status" value="1"/>
</dbReference>
<evidence type="ECO:0000256" key="2">
    <source>
        <dbReference type="ARBA" id="ARBA00023015"/>
    </source>
</evidence>
<dbReference type="EMBL" id="CP134145">
    <property type="protein sequence ID" value="WNC72265.1"/>
    <property type="molecule type" value="Genomic_DNA"/>
</dbReference>
<dbReference type="SUPFAM" id="SSF53850">
    <property type="entry name" value="Periplasmic binding protein-like II"/>
    <property type="match status" value="1"/>
</dbReference>
<dbReference type="InterPro" id="IPR000847">
    <property type="entry name" value="LysR_HTH_N"/>
</dbReference>
<dbReference type="Gene3D" id="3.40.190.10">
    <property type="entry name" value="Periplasmic binding protein-like II"/>
    <property type="match status" value="2"/>
</dbReference>
<evidence type="ECO:0000313" key="7">
    <source>
        <dbReference type="Proteomes" id="UP001258994"/>
    </source>
</evidence>
<evidence type="ECO:0000256" key="1">
    <source>
        <dbReference type="ARBA" id="ARBA00009437"/>
    </source>
</evidence>
<name>A0ABY9TUT6_9GAMM</name>
<dbReference type="InterPro" id="IPR050389">
    <property type="entry name" value="LysR-type_TF"/>
</dbReference>
<organism evidence="6 7">
    <name type="scientific">Thalassotalea psychrophila</name>
    <dbReference type="NCBI Taxonomy" id="3065647"/>
    <lineage>
        <taxon>Bacteria</taxon>
        <taxon>Pseudomonadati</taxon>
        <taxon>Pseudomonadota</taxon>
        <taxon>Gammaproteobacteria</taxon>
        <taxon>Alteromonadales</taxon>
        <taxon>Colwelliaceae</taxon>
        <taxon>Thalassotalea</taxon>
    </lineage>
</organism>
<gene>
    <name evidence="6" type="ORF">RGQ13_19420</name>
</gene>
<accession>A0ABY9TUT6</accession>
<proteinExistence type="inferred from homology"/>
<protein>
    <submittedName>
        <fullName evidence="6">LysR family transcriptional regulator</fullName>
    </submittedName>
</protein>
<dbReference type="PROSITE" id="PS50931">
    <property type="entry name" value="HTH_LYSR"/>
    <property type="match status" value="1"/>
</dbReference>
<keyword evidence="7" id="KW-1185">Reference proteome</keyword>
<dbReference type="PANTHER" id="PTHR30118">
    <property type="entry name" value="HTH-TYPE TRANSCRIPTIONAL REGULATOR LEUO-RELATED"/>
    <property type="match status" value="1"/>
</dbReference>
<keyword evidence="2" id="KW-0805">Transcription regulation</keyword>
<dbReference type="Gene3D" id="1.10.10.10">
    <property type="entry name" value="Winged helix-like DNA-binding domain superfamily/Winged helix DNA-binding domain"/>
    <property type="match status" value="1"/>
</dbReference>
<dbReference type="InterPro" id="IPR036390">
    <property type="entry name" value="WH_DNA-bd_sf"/>
</dbReference>
<evidence type="ECO:0000256" key="3">
    <source>
        <dbReference type="ARBA" id="ARBA00023125"/>
    </source>
</evidence>
<evidence type="ECO:0000256" key="4">
    <source>
        <dbReference type="ARBA" id="ARBA00023163"/>
    </source>
</evidence>
<evidence type="ECO:0000313" key="6">
    <source>
        <dbReference type="EMBL" id="WNC72265.1"/>
    </source>
</evidence>
<reference evidence="7" key="1">
    <citation type="submission" date="2023-09" db="EMBL/GenBank/DDBJ databases">
        <authorList>
            <person name="Li S."/>
            <person name="Li X."/>
            <person name="Zhang C."/>
            <person name="Zhao Z."/>
        </authorList>
    </citation>
    <scope>NUCLEOTIDE SEQUENCE [LARGE SCALE GENOMIC DNA]</scope>
    <source>
        <strain evidence="7">SQ149</strain>
    </source>
</reference>
<dbReference type="Proteomes" id="UP001258994">
    <property type="component" value="Chromosome"/>
</dbReference>
<dbReference type="RefSeq" id="WP_348391384.1">
    <property type="nucleotide sequence ID" value="NZ_CP134145.1"/>
</dbReference>
<dbReference type="Pfam" id="PF00126">
    <property type="entry name" value="HTH_1"/>
    <property type="match status" value="1"/>
</dbReference>
<feature type="domain" description="HTH lysR-type" evidence="5">
    <location>
        <begin position="11"/>
        <end position="68"/>
    </location>
</feature>